<keyword evidence="3" id="KW-1185">Reference proteome</keyword>
<reference evidence="2 3" key="2">
    <citation type="submission" date="2024-07" db="EMBL/GenBank/DDBJ databases">
        <authorList>
            <person name="Akdeniz Z."/>
        </authorList>
    </citation>
    <scope>NUCLEOTIDE SEQUENCE [LARGE SCALE GENOMIC DNA]</scope>
</reference>
<protein>
    <submittedName>
        <fullName evidence="2">Hypothetical_protein</fullName>
    </submittedName>
</protein>
<comment type="caution">
    <text evidence="1">The sequence shown here is derived from an EMBL/GenBank/DDBJ whole genome shotgun (WGS) entry which is preliminary data.</text>
</comment>
<proteinExistence type="predicted"/>
<accession>A0AA86PDA2</accession>
<name>A0AA86PDA2_9EUKA</name>
<evidence type="ECO:0000313" key="3">
    <source>
        <dbReference type="Proteomes" id="UP001642409"/>
    </source>
</evidence>
<organism evidence="1">
    <name type="scientific">Hexamita inflata</name>
    <dbReference type="NCBI Taxonomy" id="28002"/>
    <lineage>
        <taxon>Eukaryota</taxon>
        <taxon>Metamonada</taxon>
        <taxon>Diplomonadida</taxon>
        <taxon>Hexamitidae</taxon>
        <taxon>Hexamitinae</taxon>
        <taxon>Hexamita</taxon>
    </lineage>
</organism>
<sequence length="214" mass="25262">MSNVCTHFKSGIRVSISQTAEFLAQCVKCIIFSCLQIQQCDCSSQHQTFFQVLGANLTLKLQTRSLIVKYGRLYSSINDSIYFNSLINCAKVSQQMTPNRKMQNTLRTLQARIFQYDKLRWQCTKVIIIVQRALSLREQCIKIAETTIQLLSLLVTIQQFNISVTFNKKIKQIRQNLLRYFKKYYQTQIEFHVHCGRREKRLNLVQWWALEMLF</sequence>
<dbReference type="Proteomes" id="UP001642409">
    <property type="component" value="Unassembled WGS sequence"/>
</dbReference>
<evidence type="ECO:0000313" key="2">
    <source>
        <dbReference type="EMBL" id="CAL6065270.1"/>
    </source>
</evidence>
<gene>
    <name evidence="1" type="ORF">HINF_LOCUS24088</name>
    <name evidence="2" type="ORF">HINF_LOCUS51761</name>
</gene>
<dbReference type="AlphaFoldDB" id="A0AA86PDA2"/>
<dbReference type="EMBL" id="CAXDID020000254">
    <property type="protein sequence ID" value="CAL6065270.1"/>
    <property type="molecule type" value="Genomic_DNA"/>
</dbReference>
<evidence type="ECO:0000313" key="1">
    <source>
        <dbReference type="EMBL" id="CAI9936443.1"/>
    </source>
</evidence>
<dbReference type="EMBL" id="CATOUU010000636">
    <property type="protein sequence ID" value="CAI9936443.1"/>
    <property type="molecule type" value="Genomic_DNA"/>
</dbReference>
<reference evidence="1" key="1">
    <citation type="submission" date="2023-06" db="EMBL/GenBank/DDBJ databases">
        <authorList>
            <person name="Kurt Z."/>
        </authorList>
    </citation>
    <scope>NUCLEOTIDE SEQUENCE</scope>
</reference>